<dbReference type="Gene3D" id="3.40.50.720">
    <property type="entry name" value="NAD(P)-binding Rossmann-like Domain"/>
    <property type="match status" value="1"/>
</dbReference>
<dbReference type="Pfam" id="PF02153">
    <property type="entry name" value="PDH_N"/>
    <property type="match status" value="1"/>
</dbReference>
<keyword evidence="2" id="KW-1185">Reference proteome</keyword>
<sequence length="298" mass="30931">MSPAAHEVVIGARRLAIVGVGLMGGSLAAALRGARFVDRIVGVDEDPRSLGTAHAHGLIDDMQDLEAAVAEADLVVLATPLGALPGLLARLSRCLPARAVVTDMGSAKQPVAEVARALGLTRFVPGHPMAGGECSGPAAARADLFAGRSVILTPTETTDDEAVRAVQTMWTAAGARVVMADAATHDRLVAYTSHLPHLLAFACAELLAEYAPAEALAPFTGAGLKDFLRIAGSDPVMWRDICAANAASLAPALAAYAERLAGYSERVACGDFEGLLGHFAKARAFRADLMRRSTHGEH</sequence>
<organism evidence="1 2">
    <name type="scientific">Acidiferrobacter thiooxydans</name>
    <dbReference type="NCBI Taxonomy" id="163359"/>
    <lineage>
        <taxon>Bacteria</taxon>
        <taxon>Pseudomonadati</taxon>
        <taxon>Pseudomonadota</taxon>
        <taxon>Gammaproteobacteria</taxon>
        <taxon>Acidiferrobacterales</taxon>
        <taxon>Acidiferrobacteraceae</taxon>
        <taxon>Acidiferrobacter</taxon>
    </lineage>
</organism>
<dbReference type="InterPro" id="IPR036291">
    <property type="entry name" value="NAD(P)-bd_dom_sf"/>
</dbReference>
<comment type="caution">
    <text evidence="1">The sequence shown here is derived from an EMBL/GenBank/DDBJ whole genome shotgun (WGS) entry which is preliminary data.</text>
</comment>
<dbReference type="InterPro" id="IPR046826">
    <property type="entry name" value="PDH_N"/>
</dbReference>
<dbReference type="SUPFAM" id="SSF51735">
    <property type="entry name" value="NAD(P)-binding Rossmann-fold domains"/>
    <property type="match status" value="1"/>
</dbReference>
<dbReference type="InterPro" id="IPR046825">
    <property type="entry name" value="PDH_C"/>
</dbReference>
<dbReference type="GO" id="GO:0008977">
    <property type="term" value="F:prephenate dehydrogenase (NAD+) activity"/>
    <property type="evidence" value="ECO:0007669"/>
    <property type="project" value="InterPro"/>
</dbReference>
<dbReference type="STRING" id="163359.A9R16_04710"/>
<dbReference type="AlphaFoldDB" id="A0A1C2FXK4"/>
<dbReference type="InterPro" id="IPR050812">
    <property type="entry name" value="Preph/Arog_dehydrog"/>
</dbReference>
<reference evidence="1 2" key="1">
    <citation type="submission" date="2018-02" db="EMBL/GenBank/DDBJ databases">
        <title>Insights into the biology of acidophilic members of the Acidiferrobacteraceae family derived from comparative genomic analyses.</title>
        <authorList>
            <person name="Issotta F."/>
            <person name="Thyssen C."/>
            <person name="Mena C."/>
            <person name="Moya A."/>
            <person name="Bellenberg S."/>
            <person name="Sproer C."/>
            <person name="Covarrubias P.C."/>
            <person name="Sand W."/>
            <person name="Quatrini R."/>
            <person name="Vera M."/>
        </authorList>
    </citation>
    <scope>NUCLEOTIDE SEQUENCE [LARGE SCALE GENOMIC DNA]</scope>
    <source>
        <strain evidence="2">m-1</strain>
    </source>
</reference>
<dbReference type="InterPro" id="IPR003099">
    <property type="entry name" value="Prephen_DH"/>
</dbReference>
<evidence type="ECO:0000313" key="1">
    <source>
        <dbReference type="EMBL" id="RCN58971.1"/>
    </source>
</evidence>
<dbReference type="EMBL" id="PSYR01000001">
    <property type="protein sequence ID" value="RCN58971.1"/>
    <property type="molecule type" value="Genomic_DNA"/>
</dbReference>
<accession>A0A1C2FXK4</accession>
<dbReference type="Pfam" id="PF20463">
    <property type="entry name" value="PDH_C"/>
    <property type="match status" value="1"/>
</dbReference>
<proteinExistence type="predicted"/>
<dbReference type="RefSeq" id="WP_065972173.1">
    <property type="nucleotide sequence ID" value="NZ_CP080624.1"/>
</dbReference>
<dbReference type="GO" id="GO:0006571">
    <property type="term" value="P:tyrosine biosynthetic process"/>
    <property type="evidence" value="ECO:0007669"/>
    <property type="project" value="InterPro"/>
</dbReference>
<dbReference type="InterPro" id="IPR008927">
    <property type="entry name" value="6-PGluconate_DH-like_C_sf"/>
</dbReference>
<dbReference type="Gene3D" id="1.10.3660.10">
    <property type="entry name" value="6-phosphogluconate dehydrogenase C-terminal like domain"/>
    <property type="match status" value="1"/>
</dbReference>
<dbReference type="GO" id="GO:0004665">
    <property type="term" value="F:prephenate dehydrogenase (NADP+) activity"/>
    <property type="evidence" value="ECO:0007669"/>
    <property type="project" value="InterPro"/>
</dbReference>
<dbReference type="PANTHER" id="PTHR21363">
    <property type="entry name" value="PREPHENATE DEHYDROGENASE"/>
    <property type="match status" value="1"/>
</dbReference>
<dbReference type="FunFam" id="3.40.50.720:FF:000208">
    <property type="entry name" value="Prephenate dehydrogenase"/>
    <property type="match status" value="1"/>
</dbReference>
<dbReference type="PANTHER" id="PTHR21363:SF0">
    <property type="entry name" value="PREPHENATE DEHYDROGENASE [NADP(+)]"/>
    <property type="match status" value="1"/>
</dbReference>
<dbReference type="GO" id="GO:0070403">
    <property type="term" value="F:NAD+ binding"/>
    <property type="evidence" value="ECO:0007669"/>
    <property type="project" value="InterPro"/>
</dbReference>
<dbReference type="SUPFAM" id="SSF48179">
    <property type="entry name" value="6-phosphogluconate dehydrogenase C-terminal domain-like"/>
    <property type="match status" value="1"/>
</dbReference>
<evidence type="ECO:0000313" key="2">
    <source>
        <dbReference type="Proteomes" id="UP000253250"/>
    </source>
</evidence>
<protein>
    <submittedName>
        <fullName evidence="1">Prephenate dehydrogenase/arogenate dehydrogenase family protein</fullName>
    </submittedName>
</protein>
<dbReference type="OrthoDB" id="9809920at2"/>
<gene>
    <name evidence="1" type="ORF">C4900_04265</name>
</gene>
<dbReference type="Proteomes" id="UP000253250">
    <property type="component" value="Unassembled WGS sequence"/>
</dbReference>
<dbReference type="PROSITE" id="PS51176">
    <property type="entry name" value="PDH_ADH"/>
    <property type="match status" value="1"/>
</dbReference>
<name>A0A1C2FXK4_9GAMM</name>